<dbReference type="EMBL" id="CM001196">
    <property type="protein sequence ID" value="EGP91328.1"/>
    <property type="molecule type" value="Genomic_DNA"/>
</dbReference>
<name>F9WWJ2_ZYMTI</name>
<feature type="transmembrane region" description="Helical" evidence="1">
    <location>
        <begin position="6"/>
        <end position="27"/>
    </location>
</feature>
<reference evidence="2 3" key="1">
    <citation type="journal article" date="2011" name="PLoS Genet.">
        <title>Finished genome of the fungal wheat pathogen Mycosphaerella graminicola reveals dispensome structure, chromosome plasticity, and stealth pathogenesis.</title>
        <authorList>
            <person name="Goodwin S.B."/>
            <person name="Ben M'barek S."/>
            <person name="Dhillon B."/>
            <person name="Wittenberg A.H.J."/>
            <person name="Crane C.F."/>
            <person name="Hane J.K."/>
            <person name="Foster A.J."/>
            <person name="Van der Lee T.A.J."/>
            <person name="Grimwood J."/>
            <person name="Aerts A."/>
            <person name="Antoniw J."/>
            <person name="Bailey A."/>
            <person name="Bluhm B."/>
            <person name="Bowler J."/>
            <person name="Bristow J."/>
            <person name="van der Burgt A."/>
            <person name="Canto-Canche B."/>
            <person name="Churchill A.C.L."/>
            <person name="Conde-Ferraez L."/>
            <person name="Cools H.J."/>
            <person name="Coutinho P.M."/>
            <person name="Csukai M."/>
            <person name="Dehal P."/>
            <person name="De Wit P."/>
            <person name="Donzelli B."/>
            <person name="van de Geest H.C."/>
            <person name="van Ham R.C.H.J."/>
            <person name="Hammond-Kosack K.E."/>
            <person name="Henrissat B."/>
            <person name="Kilian A."/>
            <person name="Kobayashi A.K."/>
            <person name="Koopmann E."/>
            <person name="Kourmpetis Y."/>
            <person name="Kuzniar A."/>
            <person name="Lindquist E."/>
            <person name="Lombard V."/>
            <person name="Maliepaard C."/>
            <person name="Martins N."/>
            <person name="Mehrabi R."/>
            <person name="Nap J.P.H."/>
            <person name="Ponomarenko A."/>
            <person name="Rudd J.J."/>
            <person name="Salamov A."/>
            <person name="Schmutz J."/>
            <person name="Schouten H.J."/>
            <person name="Shapiro H."/>
            <person name="Stergiopoulos I."/>
            <person name="Torriani S.F.F."/>
            <person name="Tu H."/>
            <person name="de Vries R.P."/>
            <person name="Waalwijk C."/>
            <person name="Ware S.B."/>
            <person name="Wiebenga A."/>
            <person name="Zwiers L.-H."/>
            <person name="Oliver R.P."/>
            <person name="Grigoriev I.V."/>
            <person name="Kema G.H.J."/>
        </authorList>
    </citation>
    <scope>NUCLEOTIDE SEQUENCE [LARGE SCALE GENOMIC DNA]</scope>
    <source>
        <strain evidence="3">CBS 115943 / IPO323</strain>
    </source>
</reference>
<sequence length="682" mass="76011">MSQRQSIRYVFTLSPIIVIHSTIGHFWRQWMSEADFDSFPIGMAKTAQVNCRSRLNHPHKLDNQKEKEVRKQNFIKASSSLRFLFTNTSHLRIFSIIHLDRSPPAFVYAPTPIHTRSLLRPAHPYTHHRQTFEVHFTTTIKMESHWIARCVLLAFAGIFIMANMGADLVIYCALSAVALVLIMSATLYIIAAYDRWFENLFSCADPTPTNDHLACDRHSSSTKPTCADESNDYFTRPYTPKKFVPYWNDPTYIEPPKRAISPCRELSQAEVDAAIKSRADREAREVEATQLAESKRLAREKKDLLDHARDAAKASLTAAAARKAKANAMTAETFSERLRALEAQGPLSRDDVEMRQLRALAPHLQRGLVGRRDDGLWLTQPLGYEPMLIDITSGSVYSPSALFSSPNEPYQAIQSDNNAPESVRRSVSEAPSSFFSSAHFKRYQDIAAPSTSTEQGMFAESSEPFQATQSIDTAPKKNPFGLPACVASMVMVPDHAAATVHVPSEPASVVESLAPPASSQPKFAFGDVPVASQAESARAAEERAPIARTFATHNPILDQVTIKLQREKAKELLECIRNFAGLSRNNPEGTVNDLENACVELRVHLGWVRDYIMTAKKPDGTWKSEITHAFRLKGAGIGQSAWINMKSEMSALCQDSKWSNSYLGQALAVVLEIENLTPENHL</sequence>
<dbReference type="InParanoid" id="F9WWJ2"/>
<dbReference type="GeneID" id="13402889"/>
<keyword evidence="3" id="KW-1185">Reference proteome</keyword>
<evidence type="ECO:0000256" key="1">
    <source>
        <dbReference type="SAM" id="Phobius"/>
    </source>
</evidence>
<organism evidence="2 3">
    <name type="scientific">Zymoseptoria tritici (strain CBS 115943 / IPO323)</name>
    <name type="common">Speckled leaf blotch fungus</name>
    <name type="synonym">Septoria tritici</name>
    <dbReference type="NCBI Taxonomy" id="336722"/>
    <lineage>
        <taxon>Eukaryota</taxon>
        <taxon>Fungi</taxon>
        <taxon>Dikarya</taxon>
        <taxon>Ascomycota</taxon>
        <taxon>Pezizomycotina</taxon>
        <taxon>Dothideomycetes</taxon>
        <taxon>Dothideomycetidae</taxon>
        <taxon>Mycosphaerellales</taxon>
        <taxon>Mycosphaerellaceae</taxon>
        <taxon>Zymoseptoria</taxon>
    </lineage>
</organism>
<dbReference type="KEGG" id="ztr:MYCGRDRAFT_89492"/>
<gene>
    <name evidence="2" type="ORF">MYCGRDRAFT_89492</name>
</gene>
<feature type="transmembrane region" description="Helical" evidence="1">
    <location>
        <begin position="146"/>
        <end position="162"/>
    </location>
</feature>
<keyword evidence="1" id="KW-0472">Membrane</keyword>
<dbReference type="OrthoDB" id="10392608at2759"/>
<proteinExistence type="predicted"/>
<keyword evidence="1" id="KW-0812">Transmembrane</keyword>
<dbReference type="AlphaFoldDB" id="F9WWJ2"/>
<protein>
    <submittedName>
        <fullName evidence="2">Uncharacterized protein</fullName>
    </submittedName>
</protein>
<accession>F9WWJ2</accession>
<evidence type="ECO:0000313" key="3">
    <source>
        <dbReference type="Proteomes" id="UP000008062"/>
    </source>
</evidence>
<evidence type="ECO:0000313" key="2">
    <source>
        <dbReference type="EMBL" id="EGP91328.1"/>
    </source>
</evidence>
<keyword evidence="1" id="KW-1133">Transmembrane helix</keyword>
<feature type="transmembrane region" description="Helical" evidence="1">
    <location>
        <begin position="168"/>
        <end position="191"/>
    </location>
</feature>
<dbReference type="HOGENOM" id="CLU_403433_0_0_1"/>
<dbReference type="Proteomes" id="UP000008062">
    <property type="component" value="Chromosome 1"/>
</dbReference>
<dbReference type="RefSeq" id="XP_003856352.1">
    <property type="nucleotide sequence ID" value="XM_003856304.1"/>
</dbReference>